<dbReference type="InterPro" id="IPR020858">
    <property type="entry name" value="Serum_albumin-like"/>
</dbReference>
<evidence type="ECO:0000256" key="7">
    <source>
        <dbReference type="ARBA" id="ARBA00022897"/>
    </source>
</evidence>
<evidence type="ECO:0000256" key="9">
    <source>
        <dbReference type="ARBA" id="ARBA00023203"/>
    </source>
</evidence>
<keyword evidence="7" id="KW-0848">Vitamin D</keyword>
<comment type="function">
    <text evidence="1">Involved in vitamin D transport and storage, scavenging of extracellular G-actin, enhancement of the chemotactic activity of C5 alpha for neutrophils in inflammation and macrophage activation.</text>
</comment>
<dbReference type="Pfam" id="PF00273">
    <property type="entry name" value="Serum_albumin"/>
    <property type="match status" value="1"/>
</dbReference>
<dbReference type="Proteomes" id="UP000289886">
    <property type="component" value="Unassembled WGS sequence"/>
</dbReference>
<evidence type="ECO:0000256" key="11">
    <source>
        <dbReference type="ARBA" id="ARBA00032443"/>
    </source>
</evidence>
<dbReference type="PANTHER" id="PTHR11385">
    <property type="entry name" value="SERUM ALBUMIN-RELATED"/>
    <property type="match status" value="1"/>
</dbReference>
<dbReference type="EMBL" id="SCEB01215221">
    <property type="protein sequence ID" value="RXM30663.1"/>
    <property type="molecule type" value="Genomic_DNA"/>
</dbReference>
<dbReference type="GO" id="GO:0005737">
    <property type="term" value="C:cytoplasm"/>
    <property type="evidence" value="ECO:0007669"/>
    <property type="project" value="TreeGrafter"/>
</dbReference>
<dbReference type="InterPro" id="IPR014760">
    <property type="entry name" value="Serum_albumin_N"/>
</dbReference>
<name>A0A444U632_ACIRT</name>
<sequence length="92" mass="10327">MEQIAFRCQDINLAQYSFIAGKDYEKEKICQQYSMLGREKFKASGIVIYSQKFSTSTFEQVNAVLDAMVNLADNCCAEGADPNCYDEGVSRS</sequence>
<dbReference type="GO" id="GO:0090482">
    <property type="term" value="F:vitamin transmembrane transporter activity"/>
    <property type="evidence" value="ECO:0007669"/>
    <property type="project" value="InterPro"/>
</dbReference>
<organism evidence="14 15">
    <name type="scientific">Acipenser ruthenus</name>
    <name type="common">Sterlet sturgeon</name>
    <dbReference type="NCBI Taxonomy" id="7906"/>
    <lineage>
        <taxon>Eukaryota</taxon>
        <taxon>Metazoa</taxon>
        <taxon>Chordata</taxon>
        <taxon>Craniata</taxon>
        <taxon>Vertebrata</taxon>
        <taxon>Euteleostomi</taxon>
        <taxon>Actinopterygii</taxon>
        <taxon>Chondrostei</taxon>
        <taxon>Acipenseriformes</taxon>
        <taxon>Acipenseridae</taxon>
        <taxon>Acipenser</taxon>
    </lineage>
</organism>
<reference evidence="14 15" key="1">
    <citation type="submission" date="2019-01" db="EMBL/GenBank/DDBJ databases">
        <title>Draft Genome and Complete Hox-Cluster Characterization of the Sterlet Sturgeon (Acipenser ruthenus).</title>
        <authorList>
            <person name="Wei Q."/>
        </authorList>
    </citation>
    <scope>NUCLEOTIDE SEQUENCE [LARGE SCALE GENOMIC DNA]</scope>
    <source>
        <strain evidence="14">WHYD16114868_AA</strain>
        <tissue evidence="14">Blood</tissue>
    </source>
</reference>
<comment type="caution">
    <text evidence="14">The sequence shown here is derived from an EMBL/GenBank/DDBJ whole genome shotgun (WGS) entry which is preliminary data.</text>
</comment>
<evidence type="ECO:0000256" key="2">
    <source>
        <dbReference type="ARBA" id="ARBA00004613"/>
    </source>
</evidence>
<evidence type="ECO:0000256" key="8">
    <source>
        <dbReference type="ARBA" id="ARBA00023157"/>
    </source>
</evidence>
<dbReference type="Gene3D" id="1.10.246.10">
    <property type="match status" value="1"/>
</dbReference>
<evidence type="ECO:0000313" key="14">
    <source>
        <dbReference type="EMBL" id="RXM30663.1"/>
    </source>
</evidence>
<dbReference type="SUPFAM" id="SSF48552">
    <property type="entry name" value="Serum albumin-like"/>
    <property type="match status" value="1"/>
</dbReference>
<dbReference type="InterPro" id="IPR000213">
    <property type="entry name" value="VitD-bd"/>
</dbReference>
<dbReference type="GO" id="GO:0005499">
    <property type="term" value="F:vitamin D binding"/>
    <property type="evidence" value="ECO:0007669"/>
    <property type="project" value="UniProtKB-KW"/>
</dbReference>
<dbReference type="PROSITE" id="PS51438">
    <property type="entry name" value="ALBUMIN_2"/>
    <property type="match status" value="1"/>
</dbReference>
<feature type="domain" description="Albumin" evidence="13">
    <location>
        <begin position="17"/>
        <end position="92"/>
    </location>
</feature>
<dbReference type="InterPro" id="IPR000264">
    <property type="entry name" value="ALB/AFP/VDB"/>
</dbReference>
<keyword evidence="5" id="KW-0964">Secreted</keyword>
<evidence type="ECO:0000256" key="12">
    <source>
        <dbReference type="ARBA" id="ARBA00046813"/>
    </source>
</evidence>
<dbReference type="GO" id="GO:0072562">
    <property type="term" value="C:blood microparticle"/>
    <property type="evidence" value="ECO:0007669"/>
    <property type="project" value="TreeGrafter"/>
</dbReference>
<evidence type="ECO:0000256" key="5">
    <source>
        <dbReference type="ARBA" id="ARBA00022525"/>
    </source>
</evidence>
<evidence type="ECO:0000256" key="1">
    <source>
        <dbReference type="ARBA" id="ARBA00002354"/>
    </source>
</evidence>
<protein>
    <recommendedName>
        <fullName evidence="3">Vitamin D-binding protein</fullName>
    </recommendedName>
    <alternativeName>
        <fullName evidence="10">Gc-globulin</fullName>
    </alternativeName>
    <alternativeName>
        <fullName evidence="11">Group-specific component</fullName>
    </alternativeName>
</protein>
<dbReference type="AlphaFoldDB" id="A0A444U632"/>
<dbReference type="PANTHER" id="PTHR11385:SF11">
    <property type="entry name" value="VITAMIN D-BINDING PROTEIN"/>
    <property type="match status" value="1"/>
</dbReference>
<comment type="subunit">
    <text evidence="12">Associates with membrane-bound immunoglobulin on the surface of B-lymphocytes and with IgG Fc receptor on the membranes of T-lymphocytes. Interacts with LRP2; the interaction is required for renal uptake of GC in complex with 25-hydroxyvitamin D3.</text>
</comment>
<keyword evidence="9" id="KW-0009">Actin-binding</keyword>
<evidence type="ECO:0000256" key="4">
    <source>
        <dbReference type="ARBA" id="ARBA00022448"/>
    </source>
</evidence>
<comment type="subcellular location">
    <subcellularLocation>
        <location evidence="2">Secreted</location>
    </subcellularLocation>
</comment>
<accession>A0A444U632</accession>
<keyword evidence="6" id="KW-0677">Repeat</keyword>
<evidence type="ECO:0000256" key="10">
    <source>
        <dbReference type="ARBA" id="ARBA00029834"/>
    </source>
</evidence>
<keyword evidence="8" id="KW-1015">Disulfide bond</keyword>
<proteinExistence type="predicted"/>
<dbReference type="GO" id="GO:0003779">
    <property type="term" value="F:actin binding"/>
    <property type="evidence" value="ECO:0007669"/>
    <property type="project" value="UniProtKB-KW"/>
</dbReference>
<evidence type="ECO:0000259" key="13">
    <source>
        <dbReference type="PROSITE" id="PS51438"/>
    </source>
</evidence>
<evidence type="ECO:0000256" key="6">
    <source>
        <dbReference type="ARBA" id="ARBA00022737"/>
    </source>
</evidence>
<evidence type="ECO:0000256" key="3">
    <source>
        <dbReference type="ARBA" id="ARBA00020134"/>
    </source>
</evidence>
<keyword evidence="4" id="KW-0813">Transport</keyword>
<evidence type="ECO:0000313" key="15">
    <source>
        <dbReference type="Proteomes" id="UP000289886"/>
    </source>
</evidence>
<gene>
    <name evidence="14" type="ORF">EOD39_17714</name>
</gene>
<keyword evidence="15" id="KW-1185">Reference proteome</keyword>
<dbReference type="PRINTS" id="PR00804">
    <property type="entry name" value="VITAMNDBNDNG"/>
</dbReference>